<organism evidence="4 5">
    <name type="scientific">Myotis davidii</name>
    <name type="common">David's myotis</name>
    <dbReference type="NCBI Taxonomy" id="225400"/>
    <lineage>
        <taxon>Eukaryota</taxon>
        <taxon>Metazoa</taxon>
        <taxon>Chordata</taxon>
        <taxon>Craniata</taxon>
        <taxon>Vertebrata</taxon>
        <taxon>Euteleostomi</taxon>
        <taxon>Mammalia</taxon>
        <taxon>Eutheria</taxon>
        <taxon>Laurasiatheria</taxon>
        <taxon>Chiroptera</taxon>
        <taxon>Yangochiroptera</taxon>
        <taxon>Vespertilionidae</taxon>
        <taxon>Myotis</taxon>
    </lineage>
</organism>
<feature type="region of interest" description="Disordered" evidence="2">
    <location>
        <begin position="590"/>
        <end position="617"/>
    </location>
</feature>
<dbReference type="InterPro" id="IPR046468">
    <property type="entry name" value="Spt20-like_SEP"/>
</dbReference>
<proteinExistence type="inferred from homology"/>
<feature type="region of interest" description="Disordered" evidence="2">
    <location>
        <begin position="244"/>
        <end position="279"/>
    </location>
</feature>
<dbReference type="PANTHER" id="PTHR13526">
    <property type="entry name" value="TRANSCRIPTION FACTOR SPT20 HOMOLOG"/>
    <property type="match status" value="1"/>
</dbReference>
<comment type="similarity">
    <text evidence="1">Belongs to the SPT20 family.</text>
</comment>
<protein>
    <submittedName>
        <fullName evidence="4">Protein FAM48A</fullName>
    </submittedName>
</protein>
<feature type="region of interest" description="Disordered" evidence="2">
    <location>
        <begin position="344"/>
        <end position="381"/>
    </location>
</feature>
<feature type="compositionally biased region" description="Basic and acidic residues" evidence="2">
    <location>
        <begin position="365"/>
        <end position="381"/>
    </location>
</feature>
<feature type="compositionally biased region" description="Basic and acidic residues" evidence="2">
    <location>
        <begin position="1"/>
        <end position="14"/>
    </location>
</feature>
<dbReference type="Proteomes" id="UP000010556">
    <property type="component" value="Unassembled WGS sequence"/>
</dbReference>
<feature type="region of interest" description="Disordered" evidence="2">
    <location>
        <begin position="674"/>
        <end position="709"/>
    </location>
</feature>
<dbReference type="PANTHER" id="PTHR13526:SF16">
    <property type="entry name" value="SPT20-LIKE SEP DOMAIN-CONTAINING PROTEIN"/>
    <property type="match status" value="1"/>
</dbReference>
<gene>
    <name evidence="4" type="ORF">MDA_GLEAN10000430</name>
</gene>
<reference evidence="5" key="1">
    <citation type="journal article" date="2013" name="Science">
        <title>Comparative analysis of bat genomes provides insight into the evolution of flight and immunity.</title>
        <authorList>
            <person name="Zhang G."/>
            <person name="Cowled C."/>
            <person name="Shi Z."/>
            <person name="Huang Z."/>
            <person name="Bishop-Lilly K.A."/>
            <person name="Fang X."/>
            <person name="Wynne J.W."/>
            <person name="Xiong Z."/>
            <person name="Baker M.L."/>
            <person name="Zhao W."/>
            <person name="Tachedjian M."/>
            <person name="Zhu Y."/>
            <person name="Zhou P."/>
            <person name="Jiang X."/>
            <person name="Ng J."/>
            <person name="Yang L."/>
            <person name="Wu L."/>
            <person name="Xiao J."/>
            <person name="Feng Y."/>
            <person name="Chen Y."/>
            <person name="Sun X."/>
            <person name="Zhang Y."/>
            <person name="Marsh G.A."/>
            <person name="Crameri G."/>
            <person name="Broder C.C."/>
            <person name="Frey K.G."/>
            <person name="Wang L.F."/>
            <person name="Wang J."/>
        </authorList>
    </citation>
    <scope>NUCLEOTIDE SEQUENCE [LARGE SCALE GENOMIC DNA]</scope>
</reference>
<feature type="domain" description="Spt20-like SEP" evidence="3">
    <location>
        <begin position="100"/>
        <end position="216"/>
    </location>
</feature>
<feature type="region of interest" description="Disordered" evidence="2">
    <location>
        <begin position="1"/>
        <end position="31"/>
    </location>
</feature>
<dbReference type="GO" id="GO:0006357">
    <property type="term" value="P:regulation of transcription by RNA polymerase II"/>
    <property type="evidence" value="ECO:0007669"/>
    <property type="project" value="TreeGrafter"/>
</dbReference>
<evidence type="ECO:0000259" key="3">
    <source>
        <dbReference type="Pfam" id="PF12090"/>
    </source>
</evidence>
<evidence type="ECO:0000313" key="4">
    <source>
        <dbReference type="EMBL" id="ELK36532.1"/>
    </source>
</evidence>
<sequence length="709" mass="77045">MRRALEQALDHAEGGTESAPQRPRKRKASLAEEKSLHEKLYDLYVEEFGKEPEGTEELTRNVNLLEMLVRRESLPRLVVSLYPGEGDSLMITGDNEPYSETIRLPYEERDFLEYLDAEQLCPDLVAVLERSRANVFQSGCVIAEVRDFRQCTNADHCRYESRHVLLRPAMQTLASGTESINTNNHTQAQDGRLSLESQPVLAAAEPLCPDPSVSVACSENKLPCNEQKMNTTAMGRNLQEDYSASSLNPQQELPCSPPPPELRSWAPDQRSPESQADQQDDLEIFTESGVDLWKELALEFHFPLDMDIEKFADDWPFQFDDANSIIWPDFEAEDDSVFDCEGDNPSLTTKPPIMQSQNDPIISGERSRTKLSPERAAEEPRAVTVQSAAQGQGGQHAPPVIRIPCSSGNSSLGKPFTSQQAGRIRIPQLPSPAPAWEPPSLPQKPAVQVKRARTLPTATVTSASRSQATPVIQVQASSDDSKVAELLGPLRIIRTVVRGSNPIQGSPCRARAPSGVKPSSLPSGGQPKNAGPAAPKAPAGGVQYVGNLSSLRSVKIFWVPHGSDISAILQEAREQQQVLYPLIPLPLQQQPPTSHLPPPVVQVSSVQGSSQPQRGLSAPQAAVINLNGVGSVLQSQRVELSQPEQRPSQLRVQLPAAFQRLPQSQGRIVHLPEAVATASVQPAQPGGGQQTAGQPKGPENGGLPSTPKC</sequence>
<evidence type="ECO:0000313" key="5">
    <source>
        <dbReference type="Proteomes" id="UP000010556"/>
    </source>
</evidence>
<dbReference type="GO" id="GO:0003712">
    <property type="term" value="F:transcription coregulator activity"/>
    <property type="evidence" value="ECO:0007669"/>
    <property type="project" value="InterPro"/>
</dbReference>
<evidence type="ECO:0000256" key="2">
    <source>
        <dbReference type="SAM" id="MobiDB-lite"/>
    </source>
</evidence>
<dbReference type="AlphaFoldDB" id="L5MDY5"/>
<feature type="compositionally biased region" description="Low complexity" evidence="2">
    <location>
        <begin position="524"/>
        <end position="538"/>
    </location>
</feature>
<dbReference type="EMBL" id="KB101557">
    <property type="protein sequence ID" value="ELK36532.1"/>
    <property type="molecule type" value="Genomic_DNA"/>
</dbReference>
<dbReference type="GO" id="GO:0000124">
    <property type="term" value="C:SAGA complex"/>
    <property type="evidence" value="ECO:0007669"/>
    <property type="project" value="InterPro"/>
</dbReference>
<dbReference type="eggNOG" id="ENOG502QS30">
    <property type="taxonomic scope" value="Eukaryota"/>
</dbReference>
<keyword evidence="5" id="KW-1185">Reference proteome</keyword>
<name>L5MDY5_MYODS</name>
<accession>L5MDY5</accession>
<feature type="compositionally biased region" description="Low complexity" evidence="2">
    <location>
        <begin position="601"/>
        <end position="613"/>
    </location>
</feature>
<feature type="compositionally biased region" description="Polar residues" evidence="2">
    <location>
        <begin position="345"/>
        <end position="360"/>
    </location>
</feature>
<feature type="region of interest" description="Disordered" evidence="2">
    <location>
        <begin position="501"/>
        <end position="538"/>
    </location>
</feature>
<dbReference type="InterPro" id="IPR021950">
    <property type="entry name" value="Spt20"/>
</dbReference>
<dbReference type="Pfam" id="PF12090">
    <property type="entry name" value="Spt20_SEP"/>
    <property type="match status" value="1"/>
</dbReference>
<evidence type="ECO:0000256" key="1">
    <source>
        <dbReference type="ARBA" id="ARBA00009112"/>
    </source>
</evidence>